<sequence>MANATNKHQDKRTAEQRHNDTAQKARPKGAQDNAYVTTGPATGKEDERAVGTEDK</sequence>
<dbReference type="EMBL" id="BK015093">
    <property type="protein sequence ID" value="DAD90728.1"/>
    <property type="molecule type" value="Genomic_DNA"/>
</dbReference>
<protein>
    <submittedName>
        <fullName evidence="2">Uncharacterized protein</fullName>
    </submittedName>
</protein>
<evidence type="ECO:0000256" key="1">
    <source>
        <dbReference type="SAM" id="MobiDB-lite"/>
    </source>
</evidence>
<reference evidence="2" key="1">
    <citation type="journal article" date="2021" name="Proc. Natl. Acad. Sci. U.S.A.">
        <title>A Catalog of Tens of Thousands of Viruses from Human Metagenomes Reveals Hidden Associations with Chronic Diseases.</title>
        <authorList>
            <person name="Tisza M.J."/>
            <person name="Buck C.B."/>
        </authorList>
    </citation>
    <scope>NUCLEOTIDE SEQUENCE</scope>
    <source>
        <strain evidence="2">Ct5hB2</strain>
    </source>
</reference>
<feature type="region of interest" description="Disordered" evidence="1">
    <location>
        <begin position="1"/>
        <end position="55"/>
    </location>
</feature>
<evidence type="ECO:0000313" key="2">
    <source>
        <dbReference type="EMBL" id="DAD90728.1"/>
    </source>
</evidence>
<name>A0A8S5N8Z0_9CAUD</name>
<accession>A0A8S5N8Z0</accession>
<proteinExistence type="predicted"/>
<feature type="compositionally biased region" description="Basic and acidic residues" evidence="1">
    <location>
        <begin position="7"/>
        <end position="23"/>
    </location>
</feature>
<feature type="compositionally biased region" description="Basic and acidic residues" evidence="1">
    <location>
        <begin position="43"/>
        <end position="55"/>
    </location>
</feature>
<organism evidence="2">
    <name type="scientific">Myoviridae sp. ct5hB2</name>
    <dbReference type="NCBI Taxonomy" id="2826614"/>
    <lineage>
        <taxon>Viruses</taxon>
        <taxon>Duplodnaviria</taxon>
        <taxon>Heunggongvirae</taxon>
        <taxon>Uroviricota</taxon>
        <taxon>Caudoviricetes</taxon>
    </lineage>
</organism>